<dbReference type="InterPro" id="IPR052337">
    <property type="entry name" value="SAT4-like"/>
</dbReference>
<evidence type="ECO:0000256" key="6">
    <source>
        <dbReference type="SAM" id="MobiDB-lite"/>
    </source>
</evidence>
<reference evidence="9" key="2">
    <citation type="submission" date="2023-06" db="EMBL/GenBank/DDBJ databases">
        <authorList>
            <consortium name="Lawrence Berkeley National Laboratory"/>
            <person name="Mondo S.J."/>
            <person name="Hensen N."/>
            <person name="Bonometti L."/>
            <person name="Westerberg I."/>
            <person name="Brannstrom I.O."/>
            <person name="Guillou S."/>
            <person name="Cros-Aarteil S."/>
            <person name="Calhoun S."/>
            <person name="Haridas S."/>
            <person name="Kuo A."/>
            <person name="Pangilinan J."/>
            <person name="Riley R."/>
            <person name="Labutti K."/>
            <person name="Andreopoulos B."/>
            <person name="Lipzen A."/>
            <person name="Chen C."/>
            <person name="Yanf M."/>
            <person name="Daum C."/>
            <person name="Ng V."/>
            <person name="Clum A."/>
            <person name="Steindorff A."/>
            <person name="Ohm R."/>
            <person name="Martin F."/>
            <person name="Silar P."/>
            <person name="Natvig D."/>
            <person name="Lalanne C."/>
            <person name="Gautier V."/>
            <person name="Ament-Velasquez S.L."/>
            <person name="Kruys A."/>
            <person name="Hutchinson M.I."/>
            <person name="Powell A.J."/>
            <person name="Barry K."/>
            <person name="Miller A.N."/>
            <person name="Grigoriev I.V."/>
            <person name="Debuchy R."/>
            <person name="Gladieux P."/>
            <person name="Thoren M.H."/>
            <person name="Johannesson H."/>
        </authorList>
    </citation>
    <scope>NUCLEOTIDE SEQUENCE</scope>
    <source>
        <strain evidence="9">PSN324</strain>
    </source>
</reference>
<comment type="similarity">
    <text evidence="5">Belongs to the SAT4 family.</text>
</comment>
<keyword evidence="4 7" id="KW-0472">Membrane</keyword>
<dbReference type="InterPro" id="IPR049326">
    <property type="entry name" value="Rhodopsin_dom_fungi"/>
</dbReference>
<dbReference type="GO" id="GO:0016020">
    <property type="term" value="C:membrane"/>
    <property type="evidence" value="ECO:0007669"/>
    <property type="project" value="UniProtKB-SubCell"/>
</dbReference>
<organism evidence="9 10">
    <name type="scientific">Cladorrhinum samala</name>
    <dbReference type="NCBI Taxonomy" id="585594"/>
    <lineage>
        <taxon>Eukaryota</taxon>
        <taxon>Fungi</taxon>
        <taxon>Dikarya</taxon>
        <taxon>Ascomycota</taxon>
        <taxon>Pezizomycotina</taxon>
        <taxon>Sordariomycetes</taxon>
        <taxon>Sordariomycetidae</taxon>
        <taxon>Sordariales</taxon>
        <taxon>Podosporaceae</taxon>
        <taxon>Cladorrhinum</taxon>
    </lineage>
</organism>
<evidence type="ECO:0000256" key="3">
    <source>
        <dbReference type="ARBA" id="ARBA00022989"/>
    </source>
</evidence>
<evidence type="ECO:0000256" key="7">
    <source>
        <dbReference type="SAM" id="Phobius"/>
    </source>
</evidence>
<evidence type="ECO:0000256" key="5">
    <source>
        <dbReference type="ARBA" id="ARBA00038359"/>
    </source>
</evidence>
<name>A0AAV9HRW4_9PEZI</name>
<evidence type="ECO:0000313" key="9">
    <source>
        <dbReference type="EMBL" id="KAK4463073.1"/>
    </source>
</evidence>
<dbReference type="Pfam" id="PF20684">
    <property type="entry name" value="Fung_rhodopsin"/>
    <property type="match status" value="1"/>
</dbReference>
<protein>
    <recommendedName>
        <fullName evidence="8">Rhodopsin domain-containing protein</fullName>
    </recommendedName>
</protein>
<evidence type="ECO:0000313" key="10">
    <source>
        <dbReference type="Proteomes" id="UP001321749"/>
    </source>
</evidence>
<keyword evidence="10" id="KW-1185">Reference proteome</keyword>
<dbReference type="AlphaFoldDB" id="A0AAV9HRW4"/>
<dbReference type="PANTHER" id="PTHR33048:SF47">
    <property type="entry name" value="INTEGRAL MEMBRANE PROTEIN-RELATED"/>
    <property type="match status" value="1"/>
</dbReference>
<feature type="transmembrane region" description="Helical" evidence="7">
    <location>
        <begin position="175"/>
        <end position="201"/>
    </location>
</feature>
<evidence type="ECO:0000259" key="8">
    <source>
        <dbReference type="Pfam" id="PF20684"/>
    </source>
</evidence>
<sequence length="330" mass="36936">MDSHNTLSARAVPMDTSNVQIPIITVWVVMTALAAVTVCLRFYTRHSVIHILGVEDWLILIAMVFSAGACVGSIRQTFFGLGRHIWTLSPEIMVQNGIEQFYNFLFHTMSLSFTKLSIIFLYLRIMSHGVQRIATYVLLSIVMACNVWVLIYQFIQCIPLKALWDPSVPGTCFPLAANIAAAVLHIVTDFIIFLFPIPTLLTLRIPKKQKIGLVLVFSLSFFVCLISIIRMVVLKNLDLTDVTYSLAASSYWSAVEINLAVICACLTTLKPLLARLFPKLLGTSMASGESSRPNPLPRKLQLEAPSSRGRPSRRECWRLVQVCVLPPRVR</sequence>
<keyword evidence="2 7" id="KW-0812">Transmembrane</keyword>
<feature type="domain" description="Rhodopsin" evidence="8">
    <location>
        <begin position="40"/>
        <end position="275"/>
    </location>
</feature>
<keyword evidence="3 7" id="KW-1133">Transmembrane helix</keyword>
<evidence type="ECO:0000256" key="4">
    <source>
        <dbReference type="ARBA" id="ARBA00023136"/>
    </source>
</evidence>
<feature type="transmembrane region" description="Helical" evidence="7">
    <location>
        <begin position="213"/>
        <end position="231"/>
    </location>
</feature>
<dbReference type="EMBL" id="MU864964">
    <property type="protein sequence ID" value="KAK4463073.1"/>
    <property type="molecule type" value="Genomic_DNA"/>
</dbReference>
<feature type="transmembrane region" description="Helical" evidence="7">
    <location>
        <begin position="20"/>
        <end position="44"/>
    </location>
</feature>
<evidence type="ECO:0000256" key="1">
    <source>
        <dbReference type="ARBA" id="ARBA00004141"/>
    </source>
</evidence>
<feature type="transmembrane region" description="Helical" evidence="7">
    <location>
        <begin position="135"/>
        <end position="155"/>
    </location>
</feature>
<dbReference type="Proteomes" id="UP001321749">
    <property type="component" value="Unassembled WGS sequence"/>
</dbReference>
<reference evidence="9" key="1">
    <citation type="journal article" date="2023" name="Mol. Phylogenet. Evol.">
        <title>Genome-scale phylogeny and comparative genomics of the fungal order Sordariales.</title>
        <authorList>
            <person name="Hensen N."/>
            <person name="Bonometti L."/>
            <person name="Westerberg I."/>
            <person name="Brannstrom I.O."/>
            <person name="Guillou S."/>
            <person name="Cros-Aarteil S."/>
            <person name="Calhoun S."/>
            <person name="Haridas S."/>
            <person name="Kuo A."/>
            <person name="Mondo S."/>
            <person name="Pangilinan J."/>
            <person name="Riley R."/>
            <person name="LaButti K."/>
            <person name="Andreopoulos B."/>
            <person name="Lipzen A."/>
            <person name="Chen C."/>
            <person name="Yan M."/>
            <person name="Daum C."/>
            <person name="Ng V."/>
            <person name="Clum A."/>
            <person name="Steindorff A."/>
            <person name="Ohm R.A."/>
            <person name="Martin F."/>
            <person name="Silar P."/>
            <person name="Natvig D.O."/>
            <person name="Lalanne C."/>
            <person name="Gautier V."/>
            <person name="Ament-Velasquez S.L."/>
            <person name="Kruys A."/>
            <person name="Hutchinson M.I."/>
            <person name="Powell A.J."/>
            <person name="Barry K."/>
            <person name="Miller A.N."/>
            <person name="Grigoriev I.V."/>
            <person name="Debuchy R."/>
            <person name="Gladieux P."/>
            <person name="Hiltunen Thoren M."/>
            <person name="Johannesson H."/>
        </authorList>
    </citation>
    <scope>NUCLEOTIDE SEQUENCE</scope>
    <source>
        <strain evidence="9">PSN324</strain>
    </source>
</reference>
<feature type="region of interest" description="Disordered" evidence="6">
    <location>
        <begin position="287"/>
        <end position="310"/>
    </location>
</feature>
<proteinExistence type="inferred from homology"/>
<comment type="caution">
    <text evidence="9">The sequence shown here is derived from an EMBL/GenBank/DDBJ whole genome shotgun (WGS) entry which is preliminary data.</text>
</comment>
<feature type="transmembrane region" description="Helical" evidence="7">
    <location>
        <begin position="101"/>
        <end position="123"/>
    </location>
</feature>
<comment type="subcellular location">
    <subcellularLocation>
        <location evidence="1">Membrane</location>
        <topology evidence="1">Multi-pass membrane protein</topology>
    </subcellularLocation>
</comment>
<feature type="transmembrane region" description="Helical" evidence="7">
    <location>
        <begin position="56"/>
        <end position="81"/>
    </location>
</feature>
<feature type="transmembrane region" description="Helical" evidence="7">
    <location>
        <begin position="251"/>
        <end position="269"/>
    </location>
</feature>
<dbReference type="PANTHER" id="PTHR33048">
    <property type="entry name" value="PTH11-LIKE INTEGRAL MEMBRANE PROTEIN (AFU_ORTHOLOGUE AFUA_5G11245)"/>
    <property type="match status" value="1"/>
</dbReference>
<evidence type="ECO:0000256" key="2">
    <source>
        <dbReference type="ARBA" id="ARBA00022692"/>
    </source>
</evidence>
<accession>A0AAV9HRW4</accession>
<gene>
    <name evidence="9" type="ORF">QBC42DRAFT_337907</name>
</gene>